<accession>A0ABS5YWE1</accession>
<organism evidence="3 4">
    <name type="scientific">Paractinoplanes bogorensis</name>
    <dbReference type="NCBI Taxonomy" id="1610840"/>
    <lineage>
        <taxon>Bacteria</taxon>
        <taxon>Bacillati</taxon>
        <taxon>Actinomycetota</taxon>
        <taxon>Actinomycetes</taxon>
        <taxon>Micromonosporales</taxon>
        <taxon>Micromonosporaceae</taxon>
        <taxon>Paractinoplanes</taxon>
    </lineage>
</organism>
<protein>
    <submittedName>
        <fullName evidence="3">Uncharacterized protein</fullName>
    </submittedName>
</protein>
<keyword evidence="4" id="KW-1185">Reference proteome</keyword>
<proteinExistence type="predicted"/>
<evidence type="ECO:0000313" key="3">
    <source>
        <dbReference type="EMBL" id="MBU2667749.1"/>
    </source>
</evidence>
<dbReference type="EMBL" id="JAHKKG010000009">
    <property type="protein sequence ID" value="MBU2667749.1"/>
    <property type="molecule type" value="Genomic_DNA"/>
</dbReference>
<feature type="region of interest" description="Disordered" evidence="1">
    <location>
        <begin position="367"/>
        <end position="386"/>
    </location>
</feature>
<dbReference type="Proteomes" id="UP001519654">
    <property type="component" value="Unassembled WGS sequence"/>
</dbReference>
<comment type="caution">
    <text evidence="3">The sequence shown here is derived from an EMBL/GenBank/DDBJ whole genome shotgun (WGS) entry which is preliminary data.</text>
</comment>
<keyword evidence="2" id="KW-0472">Membrane</keyword>
<evidence type="ECO:0000313" key="4">
    <source>
        <dbReference type="Proteomes" id="UP001519654"/>
    </source>
</evidence>
<keyword evidence="2" id="KW-0812">Transmembrane</keyword>
<keyword evidence="2" id="KW-1133">Transmembrane helix</keyword>
<dbReference type="RefSeq" id="WP_215791978.1">
    <property type="nucleotide sequence ID" value="NZ_JAHKKG010000009.1"/>
</dbReference>
<reference evidence="3 4" key="1">
    <citation type="submission" date="2021-06" db="EMBL/GenBank/DDBJ databases">
        <title>Actinoplanes lichenicola sp. nov., and Actinoplanes ovalisporus sp. nov., isolated from lichen in Thailand.</title>
        <authorList>
            <person name="Saeng-In P."/>
            <person name="Kanchanasin P."/>
            <person name="Yuki M."/>
            <person name="Kudo T."/>
            <person name="Ohkuma M."/>
            <person name="Phongsopitanun W."/>
            <person name="Tanasupawat S."/>
        </authorList>
    </citation>
    <scope>NUCLEOTIDE SEQUENCE [LARGE SCALE GENOMIC DNA]</scope>
    <source>
        <strain evidence="3 4">NBRC 110975</strain>
    </source>
</reference>
<name>A0ABS5YWE1_9ACTN</name>
<gene>
    <name evidence="3" type="ORF">KOI35_29980</name>
</gene>
<feature type="transmembrane region" description="Helical" evidence="2">
    <location>
        <begin position="33"/>
        <end position="53"/>
    </location>
</feature>
<evidence type="ECO:0000256" key="1">
    <source>
        <dbReference type="SAM" id="MobiDB-lite"/>
    </source>
</evidence>
<evidence type="ECO:0000256" key="2">
    <source>
        <dbReference type="SAM" id="Phobius"/>
    </source>
</evidence>
<feature type="compositionally biased region" description="Polar residues" evidence="1">
    <location>
        <begin position="374"/>
        <end position="386"/>
    </location>
</feature>
<sequence length="386" mass="41109">MKLSDLLEGAPPARYSVDDFVSAGRRRRRRRNAGWAIAAVVAVAIAIGVPQILTRHDDVLLPAYPPGAKPFDQIFSGYLSGDLRVGDPDWVSVNNQTTWIARAVPSSASLSSRPSVYESAGRLALYRPGFTPPDLWDAATVAAAEPIRGGQAYFAKPTVTAGNRADRLLVWEYADGALGVVMSYGELSRKEMVRVATAFRLSEARPARQSYAVSWVPPGLRLVAVEGGRGGSPTAVFVPARDSAGFTIDPRVDQTEMTTAGWSSPTVDSAGNVVDYAFPMPLSSPPGYTPVPPGGIAIGMTPGFTARLGRTPTCRSVIESRSWGQSPDTPATECEVAPDNDSYLVARSSPDVPIADLKRMAVSGRLTEAERTTVESFPTSAQVPSD</sequence>